<dbReference type="AlphaFoldDB" id="A0A5D0CUT6"/>
<dbReference type="Gene3D" id="3.30.300.210">
    <property type="entry name" value="Nutrient germinant receptor protein C, domain 3"/>
    <property type="match status" value="1"/>
</dbReference>
<evidence type="ECO:0000313" key="11">
    <source>
        <dbReference type="Proteomes" id="UP000325218"/>
    </source>
</evidence>
<sequence length="401" mass="44898">MIHNRYKNIRLAFTTGLAIVILIVTGGCWSSKEINSRAFALTMLIDRTENGEFELTIGFPLPNRMIPGQAGGSGQAKGEPFSFITKRASNIGEALREIQVDMSRTISFGQTRIIIVGRRLAEQGLDPVLEFVNRQPAFHLSANLFVTPQSLRDISYTPLIFERFVSDILRKYINQHVTLDTTVKDFIMAGYQGGDILLPLLSFSKQPEVEAQTSEKERWMGTGGAAIFSKGKMSNVELNPQELRGALWISSQLTSSIVTVNSPSGGEDISCVAQNIGTKLKPVIRGGKVAFQVLSQASAYVLSSNASVDLKDPDKLEKIEDLMEQDIKARLEKVLAKTRKARSDAFLMSQYLDWRYPKVWRKIEPEWREYYAAELPIEVKIKIKLDRTGGITRSVTQNNYK</sequence>
<dbReference type="PANTHER" id="PTHR35789:SF1">
    <property type="entry name" value="SPORE GERMINATION PROTEIN B3"/>
    <property type="match status" value="1"/>
</dbReference>
<evidence type="ECO:0000259" key="8">
    <source>
        <dbReference type="Pfam" id="PF05504"/>
    </source>
</evidence>
<keyword evidence="11" id="KW-1185">Reference proteome</keyword>
<dbReference type="Proteomes" id="UP000325218">
    <property type="component" value="Unassembled WGS sequence"/>
</dbReference>
<protein>
    <submittedName>
        <fullName evidence="10">Ger(X)C family spore germination protein</fullName>
    </submittedName>
</protein>
<dbReference type="InterPro" id="IPR057336">
    <property type="entry name" value="GerAC_N"/>
</dbReference>
<keyword evidence="3" id="KW-0309">Germination</keyword>
<dbReference type="PANTHER" id="PTHR35789">
    <property type="entry name" value="SPORE GERMINATION PROTEIN B3"/>
    <property type="match status" value="1"/>
</dbReference>
<evidence type="ECO:0000256" key="1">
    <source>
        <dbReference type="ARBA" id="ARBA00004635"/>
    </source>
</evidence>
<dbReference type="RefSeq" id="WP_148452096.1">
    <property type="nucleotide sequence ID" value="NZ_VSDO01000002.1"/>
</dbReference>
<evidence type="ECO:0000256" key="2">
    <source>
        <dbReference type="ARBA" id="ARBA00007886"/>
    </source>
</evidence>
<dbReference type="InterPro" id="IPR038501">
    <property type="entry name" value="Spore_GerAC_C_sf"/>
</dbReference>
<proteinExistence type="inferred from homology"/>
<reference evidence="10 11" key="1">
    <citation type="submission" date="2019-08" db="EMBL/GenBank/DDBJ databases">
        <title>Genome sequencing of Paenibacillus faecis DSM 23593(T).</title>
        <authorList>
            <person name="Kook J.-K."/>
            <person name="Park S.-N."/>
            <person name="Lim Y.K."/>
        </authorList>
    </citation>
    <scope>NUCLEOTIDE SEQUENCE [LARGE SCALE GENOMIC DNA]</scope>
    <source>
        <strain evidence="10 11">DSM 23593</strain>
    </source>
</reference>
<keyword evidence="5" id="KW-0472">Membrane</keyword>
<dbReference type="OrthoDB" id="9816067at2"/>
<keyword evidence="7" id="KW-0449">Lipoprotein</keyword>
<comment type="caution">
    <text evidence="10">The sequence shown here is derived from an EMBL/GenBank/DDBJ whole genome shotgun (WGS) entry which is preliminary data.</text>
</comment>
<feature type="domain" description="Spore germination GerAC-like C-terminal" evidence="8">
    <location>
        <begin position="224"/>
        <end position="389"/>
    </location>
</feature>
<dbReference type="Pfam" id="PF25198">
    <property type="entry name" value="Spore_GerAC_N"/>
    <property type="match status" value="1"/>
</dbReference>
<dbReference type="EMBL" id="VSDO01000002">
    <property type="protein sequence ID" value="TYA13430.1"/>
    <property type="molecule type" value="Genomic_DNA"/>
</dbReference>
<dbReference type="InterPro" id="IPR008844">
    <property type="entry name" value="Spore_GerAC-like"/>
</dbReference>
<keyword evidence="6" id="KW-0564">Palmitate</keyword>
<comment type="similarity">
    <text evidence="2">Belongs to the GerABKC lipoprotein family.</text>
</comment>
<comment type="subcellular location">
    <subcellularLocation>
        <location evidence="1">Membrane</location>
        <topology evidence="1">Lipid-anchor</topology>
    </subcellularLocation>
</comment>
<evidence type="ECO:0000256" key="3">
    <source>
        <dbReference type="ARBA" id="ARBA00022544"/>
    </source>
</evidence>
<accession>A0A5D0CUT6</accession>
<dbReference type="PROSITE" id="PS51257">
    <property type="entry name" value="PROKAR_LIPOPROTEIN"/>
    <property type="match status" value="1"/>
</dbReference>
<keyword evidence="4" id="KW-0732">Signal</keyword>
<dbReference type="GO" id="GO:0016020">
    <property type="term" value="C:membrane"/>
    <property type="evidence" value="ECO:0007669"/>
    <property type="project" value="UniProtKB-SubCell"/>
</dbReference>
<evidence type="ECO:0000256" key="5">
    <source>
        <dbReference type="ARBA" id="ARBA00023136"/>
    </source>
</evidence>
<evidence type="ECO:0000313" key="10">
    <source>
        <dbReference type="EMBL" id="TYA13430.1"/>
    </source>
</evidence>
<dbReference type="GO" id="GO:0009847">
    <property type="term" value="P:spore germination"/>
    <property type="evidence" value="ECO:0007669"/>
    <property type="project" value="InterPro"/>
</dbReference>
<gene>
    <name evidence="10" type="ORF">FRY98_12285</name>
</gene>
<dbReference type="InterPro" id="IPR046953">
    <property type="entry name" value="Spore_GerAC-like_C"/>
</dbReference>
<dbReference type="Pfam" id="PF05504">
    <property type="entry name" value="Spore_GerAC"/>
    <property type="match status" value="1"/>
</dbReference>
<evidence type="ECO:0000256" key="6">
    <source>
        <dbReference type="ARBA" id="ARBA00023139"/>
    </source>
</evidence>
<feature type="domain" description="Spore germination protein N-terminal" evidence="9">
    <location>
        <begin position="31"/>
        <end position="202"/>
    </location>
</feature>
<evidence type="ECO:0000256" key="4">
    <source>
        <dbReference type="ARBA" id="ARBA00022729"/>
    </source>
</evidence>
<organism evidence="10 11">
    <name type="scientific">Paenibacillus faecis</name>
    <dbReference type="NCBI Taxonomy" id="862114"/>
    <lineage>
        <taxon>Bacteria</taxon>
        <taxon>Bacillati</taxon>
        <taxon>Bacillota</taxon>
        <taxon>Bacilli</taxon>
        <taxon>Bacillales</taxon>
        <taxon>Paenibacillaceae</taxon>
        <taxon>Paenibacillus</taxon>
    </lineage>
</organism>
<evidence type="ECO:0000259" key="9">
    <source>
        <dbReference type="Pfam" id="PF25198"/>
    </source>
</evidence>
<evidence type="ECO:0000256" key="7">
    <source>
        <dbReference type="ARBA" id="ARBA00023288"/>
    </source>
</evidence>
<dbReference type="NCBIfam" id="TIGR02887">
    <property type="entry name" value="spore_ger_x_C"/>
    <property type="match status" value="1"/>
</dbReference>
<name>A0A5D0CUT6_9BACL</name>